<gene>
    <name evidence="3" type="ORF">ABQ292_08475</name>
</gene>
<dbReference type="InterPro" id="IPR036457">
    <property type="entry name" value="PPM-type-like_dom_sf"/>
</dbReference>
<dbReference type="EC" id="3.1.3.16" evidence="3"/>
<reference evidence="3 4" key="1">
    <citation type="submission" date="2024-06" db="EMBL/GenBank/DDBJ databases">
        <title>Draft genome sequence of Geodermatophilus badlandi, a novel member of the Geodermatophilaceae isolated from badland sedimentary rocks in the Red desert, Wyoming, USA.</title>
        <authorList>
            <person name="Ben Tekaya S."/>
            <person name="Nouioui I."/>
            <person name="Flores G.M."/>
            <person name="Shaal M.N."/>
            <person name="Bredoire F."/>
            <person name="Basile F."/>
            <person name="Van Diepen L."/>
            <person name="Ward N.L."/>
        </authorList>
    </citation>
    <scope>NUCLEOTIDE SEQUENCE [LARGE SCALE GENOMIC DNA]</scope>
    <source>
        <strain evidence="3 4">WL48A</strain>
    </source>
</reference>
<dbReference type="EMBL" id="JBFNXQ010000019">
    <property type="protein sequence ID" value="MEX5718399.1"/>
    <property type="molecule type" value="Genomic_DNA"/>
</dbReference>
<keyword evidence="1 3" id="KW-0378">Hydrolase</keyword>
<dbReference type="CDD" id="cd00130">
    <property type="entry name" value="PAS"/>
    <property type="match status" value="1"/>
</dbReference>
<dbReference type="RefSeq" id="WP_369205206.1">
    <property type="nucleotide sequence ID" value="NZ_JBFNXQ010000019.1"/>
</dbReference>
<dbReference type="InterPro" id="IPR001932">
    <property type="entry name" value="PPM-type_phosphatase-like_dom"/>
</dbReference>
<dbReference type="InterPro" id="IPR000700">
    <property type="entry name" value="PAS-assoc_C"/>
</dbReference>
<dbReference type="SMART" id="SM00331">
    <property type="entry name" value="PP2C_SIG"/>
    <property type="match status" value="1"/>
</dbReference>
<keyword evidence="4" id="KW-1185">Reference proteome</keyword>
<evidence type="ECO:0000313" key="4">
    <source>
        <dbReference type="Proteomes" id="UP001560045"/>
    </source>
</evidence>
<accession>A0ABV3XCW6</accession>
<sequence length="501" mass="53131">MRDAGASADLVRQARGLQALFDGDAVGMAAGTGEVIEQANDELLRILGLGRADLDGGIRWPAITPPDQTERDAGAVDAVRRSGSILFQKDFLRPDGSRVPVLAAVAALRWDPYEWVAVVIDLSRQERLRHLAQSEAAIVSTLLRDAPIGFALIDLEMRFVRINQELAAMNGLSVAEHEGRPVFDVVPDLRADAEPLLRRVLDTGEPLRDVEIVGATPADPGTARTWIESFFPVRTAGGPTIGVAAVARDVTEVRRLEQELRATLGRQRQVLQDLQNSLLPPLPTIPGLDLAARYLGASQEIRLGGDWFDVFHAPDGRLVLAIGDVVGHGPTAVGLMARLSGAMRAHVADGRSPGQVLACLNQLLIGSLAPAMATASVLHLDLTTGVVEYAAAGHPYGLLQTPEGPVTLLNGAQGRALGATADSTYPVGRTTLEVGGTLLLYTDGLVERRGEDLDQGVDRLVAVVAHGRAGGAARLVRDVIEGSHTAVERDDDVCVLAAVRA</sequence>
<dbReference type="GO" id="GO:0004722">
    <property type="term" value="F:protein serine/threonine phosphatase activity"/>
    <property type="evidence" value="ECO:0007669"/>
    <property type="project" value="UniProtKB-EC"/>
</dbReference>
<dbReference type="Proteomes" id="UP001560045">
    <property type="component" value="Unassembled WGS sequence"/>
</dbReference>
<dbReference type="PROSITE" id="PS50113">
    <property type="entry name" value="PAC"/>
    <property type="match status" value="1"/>
</dbReference>
<protein>
    <submittedName>
        <fullName evidence="3">PP2C family protein-serine/threonine phosphatase</fullName>
        <ecNumber evidence="3">3.1.3.16</ecNumber>
    </submittedName>
</protein>
<dbReference type="SUPFAM" id="SSF81606">
    <property type="entry name" value="PP2C-like"/>
    <property type="match status" value="1"/>
</dbReference>
<dbReference type="NCBIfam" id="TIGR00229">
    <property type="entry name" value="sensory_box"/>
    <property type="match status" value="1"/>
</dbReference>
<dbReference type="InterPro" id="IPR035965">
    <property type="entry name" value="PAS-like_dom_sf"/>
</dbReference>
<dbReference type="PANTHER" id="PTHR43156:SF2">
    <property type="entry name" value="STAGE II SPORULATION PROTEIN E"/>
    <property type="match status" value="1"/>
</dbReference>
<dbReference type="Pfam" id="PF07228">
    <property type="entry name" value="SpoIIE"/>
    <property type="match status" value="1"/>
</dbReference>
<dbReference type="Pfam" id="PF08448">
    <property type="entry name" value="PAS_4"/>
    <property type="match status" value="1"/>
</dbReference>
<name>A0ABV3XCW6_9ACTN</name>
<feature type="domain" description="PAC" evidence="2">
    <location>
        <begin position="208"/>
        <end position="262"/>
    </location>
</feature>
<organism evidence="3 4">
    <name type="scientific">Geodermatophilus maliterrae</name>
    <dbReference type="NCBI Taxonomy" id="3162531"/>
    <lineage>
        <taxon>Bacteria</taxon>
        <taxon>Bacillati</taxon>
        <taxon>Actinomycetota</taxon>
        <taxon>Actinomycetes</taxon>
        <taxon>Geodermatophilales</taxon>
        <taxon>Geodermatophilaceae</taxon>
        <taxon>Geodermatophilus</taxon>
    </lineage>
</organism>
<dbReference type="PANTHER" id="PTHR43156">
    <property type="entry name" value="STAGE II SPORULATION PROTEIN E-RELATED"/>
    <property type="match status" value="1"/>
</dbReference>
<comment type="caution">
    <text evidence="3">The sequence shown here is derived from an EMBL/GenBank/DDBJ whole genome shotgun (WGS) entry which is preliminary data.</text>
</comment>
<dbReference type="Gene3D" id="3.60.40.10">
    <property type="entry name" value="PPM-type phosphatase domain"/>
    <property type="match status" value="1"/>
</dbReference>
<dbReference type="SUPFAM" id="SSF55785">
    <property type="entry name" value="PYP-like sensor domain (PAS domain)"/>
    <property type="match status" value="2"/>
</dbReference>
<proteinExistence type="predicted"/>
<dbReference type="Gene3D" id="3.30.450.20">
    <property type="entry name" value="PAS domain"/>
    <property type="match status" value="2"/>
</dbReference>
<dbReference type="InterPro" id="IPR013656">
    <property type="entry name" value="PAS_4"/>
</dbReference>
<evidence type="ECO:0000256" key="1">
    <source>
        <dbReference type="ARBA" id="ARBA00022801"/>
    </source>
</evidence>
<evidence type="ECO:0000313" key="3">
    <source>
        <dbReference type="EMBL" id="MEX5718399.1"/>
    </source>
</evidence>
<evidence type="ECO:0000259" key="2">
    <source>
        <dbReference type="PROSITE" id="PS50113"/>
    </source>
</evidence>
<dbReference type="InterPro" id="IPR052016">
    <property type="entry name" value="Bact_Sigma-Reg"/>
</dbReference>
<dbReference type="Pfam" id="PF13426">
    <property type="entry name" value="PAS_9"/>
    <property type="match status" value="1"/>
</dbReference>
<dbReference type="InterPro" id="IPR000014">
    <property type="entry name" value="PAS"/>
</dbReference>